<sequence>MRRDLFIKILLLTVVSVILVFIIFGVNFFYKFYNDIFRLSSRQIQETLSTKISSCKKIIDCKLLEGDILIRRYITERTWLVNKLAHPYFTHSAFYLGNDQIVEAVGTEKNPEDEIQIATLSKSDWFNNDVENWVIVRPKNITQKFNVIKNNLINIAKDKEYVFGLPEQGHKKFTCADLIFNQLKENSLVNISNAPKIISPDYLFSLAVQNPTNFEVVGYNIFIEK</sequence>
<keyword evidence="1" id="KW-0472">Membrane</keyword>
<accession>A0A1F6XKL9</accession>
<dbReference type="SUPFAM" id="SSF54001">
    <property type="entry name" value="Cysteine proteinases"/>
    <property type="match status" value="1"/>
</dbReference>
<evidence type="ECO:0000313" key="2">
    <source>
        <dbReference type="EMBL" id="OGI94541.1"/>
    </source>
</evidence>
<protein>
    <recommendedName>
        <fullName evidence="4">Permuted papain-like amidase YaeF/Yiix C92 family enzyme</fullName>
    </recommendedName>
</protein>
<evidence type="ECO:0000313" key="3">
    <source>
        <dbReference type="Proteomes" id="UP000176629"/>
    </source>
</evidence>
<dbReference type="Proteomes" id="UP000176629">
    <property type="component" value="Unassembled WGS sequence"/>
</dbReference>
<reference evidence="2 3" key="1">
    <citation type="journal article" date="2016" name="Nat. Commun.">
        <title>Thousands of microbial genomes shed light on interconnected biogeochemical processes in an aquifer system.</title>
        <authorList>
            <person name="Anantharaman K."/>
            <person name="Brown C.T."/>
            <person name="Hug L.A."/>
            <person name="Sharon I."/>
            <person name="Castelle C.J."/>
            <person name="Probst A.J."/>
            <person name="Thomas B.C."/>
            <person name="Singh A."/>
            <person name="Wilkins M.J."/>
            <person name="Karaoz U."/>
            <person name="Brodie E.L."/>
            <person name="Williams K.H."/>
            <person name="Hubbard S.S."/>
            <person name="Banfield J.F."/>
        </authorList>
    </citation>
    <scope>NUCLEOTIDE SEQUENCE [LARGE SCALE GENOMIC DNA]</scope>
</reference>
<dbReference type="InterPro" id="IPR038765">
    <property type="entry name" value="Papain-like_cys_pep_sf"/>
</dbReference>
<gene>
    <name evidence="2" type="ORF">A3A03_01595</name>
</gene>
<dbReference type="EMBL" id="MFUX01000019">
    <property type="protein sequence ID" value="OGI94541.1"/>
    <property type="molecule type" value="Genomic_DNA"/>
</dbReference>
<comment type="caution">
    <text evidence="2">The sequence shown here is derived from an EMBL/GenBank/DDBJ whole genome shotgun (WGS) entry which is preliminary data.</text>
</comment>
<keyword evidence="1" id="KW-0812">Transmembrane</keyword>
<feature type="transmembrane region" description="Helical" evidence="1">
    <location>
        <begin position="6"/>
        <end position="30"/>
    </location>
</feature>
<evidence type="ECO:0008006" key="4">
    <source>
        <dbReference type="Google" id="ProtNLM"/>
    </source>
</evidence>
<name>A0A1F6XKL9_9BACT</name>
<organism evidence="2 3">
    <name type="scientific">Candidatus Nomurabacteria bacterium RIFCSPLOWO2_01_FULL_40_18</name>
    <dbReference type="NCBI Taxonomy" id="1801773"/>
    <lineage>
        <taxon>Bacteria</taxon>
        <taxon>Candidatus Nomuraibacteriota</taxon>
    </lineage>
</organism>
<dbReference type="Gene3D" id="3.90.1720.10">
    <property type="entry name" value="endopeptidase domain like (from Nostoc punctiforme)"/>
    <property type="match status" value="1"/>
</dbReference>
<evidence type="ECO:0000256" key="1">
    <source>
        <dbReference type="SAM" id="Phobius"/>
    </source>
</evidence>
<proteinExistence type="predicted"/>
<dbReference type="AlphaFoldDB" id="A0A1F6XKL9"/>
<keyword evidence="1" id="KW-1133">Transmembrane helix</keyword>
<dbReference type="STRING" id="1801773.A3A03_01595"/>